<name>A0ABT1W6P2_9PROT</name>
<gene>
    <name evidence="2" type="ORF">NFI95_08640</name>
</gene>
<accession>A0ABT1W6P2</accession>
<proteinExistence type="predicted"/>
<dbReference type="InterPro" id="IPR045079">
    <property type="entry name" value="Oxoprolinase-like"/>
</dbReference>
<dbReference type="InterPro" id="IPR003692">
    <property type="entry name" value="Hydantoinase_B"/>
</dbReference>
<dbReference type="PANTHER" id="PTHR11365:SF23">
    <property type="entry name" value="HYPOTHETICAL 5-OXOPROLINASE (EUROFUNG)-RELATED"/>
    <property type="match status" value="1"/>
</dbReference>
<evidence type="ECO:0000259" key="1">
    <source>
        <dbReference type="Pfam" id="PF02538"/>
    </source>
</evidence>
<sequence length="553" mass="57955">MSDSAVPPVSGAIAIFAEVLRHGLQAVAEEMGAALIRTAYSINIRDRRDFSCAVFDAAGRLIAQAEHIPVHLGLMGGLIARCRAATGGDLPPGGMWVVNDPWISGSHLPDIVLIAAADIEDGRIGYVANMAHHVDVGGLAPGSLALGVTEITQEGLRLPPTVLVRNGDVDPNILRIIAAASRLPEMVIGDLMAQVAANKTGLRRLGELAGRAGRARFDNAVGFLLAATARRVEDRLRMLEGRAAAFEDTLEWQDGERPDDLVIRVALSVADGRLRADFNGSAPQVAGPVNATPLVTASCLLYAVKSYLDPHIGSNDGLFERLDLVLPEASLVAAAPPMPVALCTSIASQRICDVLIGAFNRLMPDQAMAASSGSMNALIIGGDDVRTGRRFSYVETYAGGQGATSGLDGADAVHTHMTNTANSPVEMMERDYPFDVLGYGLAEGTGGAGQYRGGHGVVRTLRLLSDATVTTHLDRTRTDPWGIQAGGAGGRSVVTVERNGERRSLAGKSTQHLRAGDILEIRTAGGGGCGDAARRDARAAERDTACGLGFRTA</sequence>
<dbReference type="Pfam" id="PF02538">
    <property type="entry name" value="Hydantoinase_B"/>
    <property type="match status" value="1"/>
</dbReference>
<dbReference type="RefSeq" id="WP_422863997.1">
    <property type="nucleotide sequence ID" value="NZ_JAMSKV010000006.1"/>
</dbReference>
<feature type="domain" description="Hydantoinase B/oxoprolinase" evidence="1">
    <location>
        <begin position="17"/>
        <end position="531"/>
    </location>
</feature>
<dbReference type="PANTHER" id="PTHR11365">
    <property type="entry name" value="5-OXOPROLINASE RELATED"/>
    <property type="match status" value="1"/>
</dbReference>
<organism evidence="2 3">
    <name type="scientific">Endosaccharibacter trunci</name>
    <dbReference type="NCBI Taxonomy" id="2812733"/>
    <lineage>
        <taxon>Bacteria</taxon>
        <taxon>Pseudomonadati</taxon>
        <taxon>Pseudomonadota</taxon>
        <taxon>Alphaproteobacteria</taxon>
        <taxon>Acetobacterales</taxon>
        <taxon>Acetobacteraceae</taxon>
        <taxon>Endosaccharibacter</taxon>
    </lineage>
</organism>
<dbReference type="EMBL" id="JAMSKV010000006">
    <property type="protein sequence ID" value="MCQ8278517.1"/>
    <property type="molecule type" value="Genomic_DNA"/>
</dbReference>
<keyword evidence="3" id="KW-1185">Reference proteome</keyword>
<comment type="caution">
    <text evidence="2">The sequence shown here is derived from an EMBL/GenBank/DDBJ whole genome shotgun (WGS) entry which is preliminary data.</text>
</comment>
<evidence type="ECO:0000313" key="3">
    <source>
        <dbReference type="Proteomes" id="UP001524587"/>
    </source>
</evidence>
<evidence type="ECO:0000313" key="2">
    <source>
        <dbReference type="EMBL" id="MCQ8278517.1"/>
    </source>
</evidence>
<dbReference type="Proteomes" id="UP001524587">
    <property type="component" value="Unassembled WGS sequence"/>
</dbReference>
<reference evidence="2 3" key="1">
    <citation type="submission" date="2022-06" db="EMBL/GenBank/DDBJ databases">
        <title>Endosaccharibacter gen. nov., sp. nov., endophytic bacteria isolated from sugarcane.</title>
        <authorList>
            <person name="Pitiwittayakul N."/>
            <person name="Yukphan P."/>
            <person name="Charoenyingcharoen P."/>
            <person name="Tanasupawat S."/>
        </authorList>
    </citation>
    <scope>NUCLEOTIDE SEQUENCE [LARGE SCALE GENOMIC DNA]</scope>
    <source>
        <strain evidence="2 3">KSS8</strain>
    </source>
</reference>
<protein>
    <submittedName>
        <fullName evidence="2">Hydantoinase B/oxoprolinase family protein</fullName>
    </submittedName>
</protein>